<evidence type="ECO:0000256" key="2">
    <source>
        <dbReference type="ARBA" id="ARBA00006868"/>
    </source>
</evidence>
<proteinExistence type="inferred from homology"/>
<dbReference type="AlphaFoldDB" id="A0A914X597"/>
<dbReference type="InterPro" id="IPR035985">
    <property type="entry name" value="Ubiquitin-activating_enz"/>
</dbReference>
<dbReference type="WBParaSite" id="PSAMB.scaffold6552size9251.g28691.t1">
    <property type="protein sequence ID" value="PSAMB.scaffold6552size9251.g28691.t1"/>
    <property type="gene ID" value="PSAMB.scaffold6552size9251.g28691"/>
</dbReference>
<protein>
    <recommendedName>
        <fullName evidence="3 5">NEDD8-activating enzyme E1 regulatory subunit</fullName>
    </recommendedName>
</protein>
<dbReference type="Gene3D" id="3.40.50.720">
    <property type="entry name" value="NAD(P)-binding Rossmann-like Domain"/>
    <property type="match status" value="2"/>
</dbReference>
<organism evidence="7 8">
    <name type="scientific">Plectus sambesii</name>
    <dbReference type="NCBI Taxonomy" id="2011161"/>
    <lineage>
        <taxon>Eukaryota</taxon>
        <taxon>Metazoa</taxon>
        <taxon>Ecdysozoa</taxon>
        <taxon>Nematoda</taxon>
        <taxon>Chromadorea</taxon>
        <taxon>Plectida</taxon>
        <taxon>Plectina</taxon>
        <taxon>Plectoidea</taxon>
        <taxon>Plectidae</taxon>
        <taxon>Plectus</taxon>
    </lineage>
</organism>
<dbReference type="GO" id="GO:0005737">
    <property type="term" value="C:cytoplasm"/>
    <property type="evidence" value="ECO:0007669"/>
    <property type="project" value="TreeGrafter"/>
</dbReference>
<dbReference type="GO" id="GO:0045116">
    <property type="term" value="P:protein neddylation"/>
    <property type="evidence" value="ECO:0007669"/>
    <property type="project" value="UniProtKB-UniRule"/>
</dbReference>
<comment type="similarity">
    <text evidence="2 5">Belongs to the ubiquitin-activating E1 family. ULA1 subfamily.</text>
</comment>
<dbReference type="InterPro" id="IPR000594">
    <property type="entry name" value="ThiF_NAD_FAD-bd"/>
</dbReference>
<comment type="pathway">
    <text evidence="1 5">Protein modification; protein neddylation.</text>
</comment>
<sequence length="538" mass="59811">MSLKSVPSTKEIRYDRQLRLWGDDGQDRLERAHVCLLNASALGTEVLKSLVLPGVGAFTIYDGENVHGRDVGNNFFLSHDAIGKPRAQIACDLLKELNPEVKGNFVVESPNHLLDNNISALDSFSVVIGTNLIERTARQISEYLWPRKIPFIHARCYGLIGYVRICVEEHTVVDLHPDNPTPDLRMDKPFPALAEIVKMTDLNAMTYQEHSHTPYLLILLKGLEKWRTKKGDPTALPSSYQERKEFKELLFSMRKPDDKGAVDEENFKEAADALVRTMHRTGVPSSVKQLIADAKCTNLTADSTDFWLLVSALAEYVDEADALPLAGVLPDMTSDSARYSKLSSAFHEQAAADAKRVYDLVQKRLTSLKLPASRISLKDAANFCKNAANLRLVRGTPLSDELAGTASAIQGELESYDATWSGPSMEAPVPVIAPAVWYVLLRAADRFATEKSRYPGTNGVPCHLDNHDLTLRVRALFDDWHAPHFVEKIRDEAVDEICRYGAGEPHPIAALLGGIVAQETIKLITHQYLPVDNTFVYD</sequence>
<dbReference type="SUPFAM" id="SSF69572">
    <property type="entry name" value="Activating enzymes of the ubiquitin-like proteins"/>
    <property type="match status" value="1"/>
</dbReference>
<dbReference type="InterPro" id="IPR030667">
    <property type="entry name" value="APP-BP1"/>
</dbReference>
<dbReference type="Pfam" id="PF00899">
    <property type="entry name" value="ThiF"/>
    <property type="match status" value="1"/>
</dbReference>
<dbReference type="FunFam" id="3.40.50.720:FF:000475">
    <property type="entry name" value="NEDD8-activating enzyme E1 regulatory subunit"/>
    <property type="match status" value="1"/>
</dbReference>
<keyword evidence="4 5" id="KW-0833">Ubl conjugation pathway</keyword>
<accession>A0A914X597</accession>
<evidence type="ECO:0000256" key="5">
    <source>
        <dbReference type="PIRNR" id="PIRNR039099"/>
    </source>
</evidence>
<evidence type="ECO:0000256" key="1">
    <source>
        <dbReference type="ARBA" id="ARBA00005032"/>
    </source>
</evidence>
<evidence type="ECO:0000313" key="8">
    <source>
        <dbReference type="WBParaSite" id="PSAMB.scaffold6552size9251.g28691.t1"/>
    </source>
</evidence>
<dbReference type="Proteomes" id="UP000887566">
    <property type="component" value="Unplaced"/>
</dbReference>
<dbReference type="InterPro" id="IPR045886">
    <property type="entry name" value="ThiF/MoeB/HesA"/>
</dbReference>
<reference evidence="8" key="1">
    <citation type="submission" date="2022-11" db="UniProtKB">
        <authorList>
            <consortium name="WormBaseParasite"/>
        </authorList>
    </citation>
    <scope>IDENTIFICATION</scope>
</reference>
<evidence type="ECO:0000313" key="7">
    <source>
        <dbReference type="Proteomes" id="UP000887566"/>
    </source>
</evidence>
<keyword evidence="7" id="KW-1185">Reference proteome</keyword>
<name>A0A914X597_9BILA</name>
<evidence type="ECO:0000259" key="6">
    <source>
        <dbReference type="Pfam" id="PF00899"/>
    </source>
</evidence>
<dbReference type="PIRSF" id="PIRSF039099">
    <property type="entry name" value="APP-BP1"/>
    <property type="match status" value="1"/>
</dbReference>
<dbReference type="PANTHER" id="PTHR10953:SF29">
    <property type="entry name" value="NEDD8-ACTIVATING ENZYME E1 REGULATORY SUBUNIT"/>
    <property type="match status" value="1"/>
</dbReference>
<feature type="domain" description="THIF-type NAD/FAD binding fold" evidence="6">
    <location>
        <begin position="14"/>
        <end position="528"/>
    </location>
</feature>
<dbReference type="GO" id="GO:0019781">
    <property type="term" value="F:NEDD8 activating enzyme activity"/>
    <property type="evidence" value="ECO:0007669"/>
    <property type="project" value="UniProtKB-UniRule"/>
</dbReference>
<evidence type="ECO:0000256" key="4">
    <source>
        <dbReference type="ARBA" id="ARBA00022786"/>
    </source>
</evidence>
<evidence type="ECO:0000256" key="3">
    <source>
        <dbReference type="ARBA" id="ARBA00015407"/>
    </source>
</evidence>
<dbReference type="PANTHER" id="PTHR10953">
    <property type="entry name" value="UBIQUITIN-ACTIVATING ENZYME E1"/>
    <property type="match status" value="1"/>
</dbReference>